<proteinExistence type="predicted"/>
<dbReference type="GO" id="GO:0000271">
    <property type="term" value="P:polysaccharide biosynthetic process"/>
    <property type="evidence" value="ECO:0007669"/>
    <property type="project" value="TreeGrafter"/>
</dbReference>
<feature type="transmembrane region" description="Helical" evidence="1">
    <location>
        <begin position="29"/>
        <end position="49"/>
    </location>
</feature>
<feature type="transmembrane region" description="Helical" evidence="1">
    <location>
        <begin position="231"/>
        <end position="251"/>
    </location>
</feature>
<keyword evidence="1" id="KW-1133">Transmembrane helix</keyword>
<dbReference type="InterPro" id="IPR050879">
    <property type="entry name" value="Acyltransferase_3"/>
</dbReference>
<feature type="transmembrane region" description="Helical" evidence="1">
    <location>
        <begin position="138"/>
        <end position="163"/>
    </location>
</feature>
<gene>
    <name evidence="3" type="ORF">AMST5_02973</name>
</gene>
<dbReference type="Pfam" id="PF01757">
    <property type="entry name" value="Acyl_transf_3"/>
    <property type="match status" value="1"/>
</dbReference>
<keyword evidence="1" id="KW-0812">Transmembrane</keyword>
<dbReference type="PANTHER" id="PTHR23028:SF53">
    <property type="entry name" value="ACYL_TRANSF_3 DOMAIN-CONTAINING PROTEIN"/>
    <property type="match status" value="1"/>
</dbReference>
<feature type="transmembrane region" description="Helical" evidence="1">
    <location>
        <begin position="169"/>
        <end position="187"/>
    </location>
</feature>
<dbReference type="EMBL" id="OY288114">
    <property type="protein sequence ID" value="CAJ0878483.1"/>
    <property type="molecule type" value="Genomic_DNA"/>
</dbReference>
<evidence type="ECO:0000256" key="1">
    <source>
        <dbReference type="SAM" id="Phobius"/>
    </source>
</evidence>
<feature type="domain" description="Acyltransferase 3" evidence="2">
    <location>
        <begin position="13"/>
        <end position="311"/>
    </location>
</feature>
<organism evidence="3">
    <name type="scientific">freshwater sediment metagenome</name>
    <dbReference type="NCBI Taxonomy" id="556182"/>
    <lineage>
        <taxon>unclassified sequences</taxon>
        <taxon>metagenomes</taxon>
        <taxon>ecological metagenomes</taxon>
    </lineage>
</organism>
<dbReference type="AlphaFoldDB" id="A0AA48RE69"/>
<evidence type="ECO:0000259" key="2">
    <source>
        <dbReference type="Pfam" id="PF01757"/>
    </source>
</evidence>
<feature type="transmembrane region" description="Helical" evidence="1">
    <location>
        <begin position="263"/>
        <end position="283"/>
    </location>
</feature>
<feature type="transmembrane region" description="Helical" evidence="1">
    <location>
        <begin position="289"/>
        <end position="314"/>
    </location>
</feature>
<evidence type="ECO:0000313" key="3">
    <source>
        <dbReference type="EMBL" id="CAJ0878483.1"/>
    </source>
</evidence>
<name>A0AA48RE69_9ZZZZ</name>
<keyword evidence="1" id="KW-0472">Membrane</keyword>
<dbReference type="GO" id="GO:0016747">
    <property type="term" value="F:acyltransferase activity, transferring groups other than amino-acyl groups"/>
    <property type="evidence" value="ECO:0007669"/>
    <property type="project" value="InterPro"/>
</dbReference>
<dbReference type="GO" id="GO:0016020">
    <property type="term" value="C:membrane"/>
    <property type="evidence" value="ECO:0007669"/>
    <property type="project" value="TreeGrafter"/>
</dbReference>
<dbReference type="InterPro" id="IPR002656">
    <property type="entry name" value="Acyl_transf_3_dom"/>
</dbReference>
<dbReference type="PANTHER" id="PTHR23028">
    <property type="entry name" value="ACETYLTRANSFERASE"/>
    <property type="match status" value="1"/>
</dbReference>
<accession>A0AA48RE69</accession>
<feature type="transmembrane region" description="Helical" evidence="1">
    <location>
        <begin position="70"/>
        <end position="92"/>
    </location>
</feature>
<reference evidence="3" key="1">
    <citation type="submission" date="2023-07" db="EMBL/GenBank/DDBJ databases">
        <authorList>
            <person name="Pelsma A.J. K."/>
        </authorList>
    </citation>
    <scope>NUCLEOTIDE SEQUENCE</scope>
</reference>
<sequence>MAAGTDRIASPGALRMALAFAVFVHHTTMFNLGMSAVLIFFVLSGYWVATMWNKTYSKTSWSYFTFLVSRLWRVAPVFALCSGITWALLWWRGGAPEIAGSIGGMFHQLFSNVLILGYNSLSYQANVPGWSLDMEMQFYLVAPVVVFLVSRNAIVLLGCIALSLLAPKLGGSATVLPFLYFFGIGVAAATHNLTPSRRLAYGSLLATFAMLLVYGVIYFKNFAADPTQQLLAFSSKANLLIAVMMTPWAIYTTKQKSGSTDRMFGDLSYIFYLLHWSVIGALGTGEGSYADRFVVCAEAVVVIMVVSWLIWLLFDRPIGRLRSDWVSNRRLSDESMGAFAGAAA</sequence>
<protein>
    <recommendedName>
        <fullName evidence="2">Acyltransferase 3 domain-containing protein</fullName>
    </recommendedName>
</protein>
<feature type="transmembrane region" description="Helical" evidence="1">
    <location>
        <begin position="199"/>
        <end position="219"/>
    </location>
</feature>
<feature type="transmembrane region" description="Helical" evidence="1">
    <location>
        <begin position="98"/>
        <end position="118"/>
    </location>
</feature>